<dbReference type="Proteomes" id="UP001205998">
    <property type="component" value="Unassembled WGS sequence"/>
</dbReference>
<evidence type="ECO:0000313" key="2">
    <source>
        <dbReference type="EMBL" id="KAI5627819.1"/>
    </source>
</evidence>
<evidence type="ECO:0000313" key="3">
    <source>
        <dbReference type="Proteomes" id="UP001205998"/>
    </source>
</evidence>
<protein>
    <submittedName>
        <fullName evidence="2">Little elongation complex subunit 1</fullName>
    </submittedName>
</protein>
<dbReference type="Pfam" id="PF25817">
    <property type="entry name" value="ICE1_C"/>
    <property type="match status" value="1"/>
</dbReference>
<comment type="caution">
    <text evidence="2">The sequence shown here is derived from an EMBL/GenBank/DDBJ whole genome shotgun (WGS) entry which is preliminary data.</text>
</comment>
<name>A0AAD5B613_SILAS</name>
<reference evidence="2" key="1">
    <citation type="submission" date="2018-07" db="EMBL/GenBank/DDBJ databases">
        <title>Comparative genomics of catfishes provides insights into carnivory and benthic adaptation.</title>
        <authorList>
            <person name="Zhang Y."/>
            <person name="Wang D."/>
            <person name="Peng Z."/>
            <person name="Zheng S."/>
            <person name="Shao F."/>
            <person name="Tao W."/>
        </authorList>
    </citation>
    <scope>NUCLEOTIDE SEQUENCE</scope>
    <source>
        <strain evidence="2">Chongqing</strain>
    </source>
</reference>
<gene>
    <name evidence="2" type="ORF">C0J50_10644</name>
</gene>
<feature type="non-terminal residue" evidence="2">
    <location>
        <position position="1"/>
    </location>
</feature>
<proteinExistence type="predicted"/>
<dbReference type="AlphaFoldDB" id="A0AAD5B613"/>
<evidence type="ECO:0000259" key="1">
    <source>
        <dbReference type="Pfam" id="PF25817"/>
    </source>
</evidence>
<feature type="non-terminal residue" evidence="2">
    <location>
        <position position="220"/>
    </location>
</feature>
<dbReference type="EMBL" id="MU548703">
    <property type="protein sequence ID" value="KAI5627819.1"/>
    <property type="molecule type" value="Genomic_DNA"/>
</dbReference>
<organism evidence="2 3">
    <name type="scientific">Silurus asotus</name>
    <name type="common">Amur catfish</name>
    <name type="synonym">Parasilurus asotus</name>
    <dbReference type="NCBI Taxonomy" id="30991"/>
    <lineage>
        <taxon>Eukaryota</taxon>
        <taxon>Metazoa</taxon>
        <taxon>Chordata</taxon>
        <taxon>Craniata</taxon>
        <taxon>Vertebrata</taxon>
        <taxon>Euteleostomi</taxon>
        <taxon>Actinopterygii</taxon>
        <taxon>Neopterygii</taxon>
        <taxon>Teleostei</taxon>
        <taxon>Ostariophysi</taxon>
        <taxon>Siluriformes</taxon>
        <taxon>Siluridae</taxon>
        <taxon>Silurus</taxon>
    </lineage>
</organism>
<accession>A0AAD5B613</accession>
<sequence>WPSLFTYDSPLCRAIHIVSKLKARGNILDLLSKYLHWNEEPPEPIYSTIASTLKALLEDSSLTFQKNSWFGDDLCPAAWDYIFSLDLLCAQLGWTWTFTNIIRNEIWLILDTLLLQTRSEQTPYRDVSEAAVFRLLGRLGQLGLKENQTVSVRNLLKSIHTFLNQKLSKDMPWEVQLAMVYATHDLAPCNPKDTLKTLESWRQKIRQPVPPAVTKCLKQI</sequence>
<dbReference type="InterPro" id="IPR057881">
    <property type="entry name" value="ICE1_C"/>
</dbReference>
<feature type="domain" description="Little elongation complex subunit 1 C-terminal" evidence="1">
    <location>
        <begin position="31"/>
        <end position="220"/>
    </location>
</feature>
<keyword evidence="3" id="KW-1185">Reference proteome</keyword>